<evidence type="ECO:0000313" key="1">
    <source>
        <dbReference type="EMBL" id="KAF2899674.1"/>
    </source>
</evidence>
<organism evidence="1 2">
    <name type="scientific">Ignelater luminosus</name>
    <name type="common">Cucubano</name>
    <name type="synonym">Pyrophorus luminosus</name>
    <dbReference type="NCBI Taxonomy" id="2038154"/>
    <lineage>
        <taxon>Eukaryota</taxon>
        <taxon>Metazoa</taxon>
        <taxon>Ecdysozoa</taxon>
        <taxon>Arthropoda</taxon>
        <taxon>Hexapoda</taxon>
        <taxon>Insecta</taxon>
        <taxon>Pterygota</taxon>
        <taxon>Neoptera</taxon>
        <taxon>Endopterygota</taxon>
        <taxon>Coleoptera</taxon>
        <taxon>Polyphaga</taxon>
        <taxon>Elateriformia</taxon>
        <taxon>Elateroidea</taxon>
        <taxon>Elateridae</taxon>
        <taxon>Agrypninae</taxon>
        <taxon>Pyrophorini</taxon>
        <taxon>Ignelater</taxon>
    </lineage>
</organism>
<evidence type="ECO:0008006" key="3">
    <source>
        <dbReference type="Google" id="ProtNLM"/>
    </source>
</evidence>
<name>A0A8K0D8A4_IGNLU</name>
<evidence type="ECO:0000313" key="2">
    <source>
        <dbReference type="Proteomes" id="UP000801492"/>
    </source>
</evidence>
<dbReference type="OrthoDB" id="6775274at2759"/>
<protein>
    <recommendedName>
        <fullName evidence="3">Reverse transcriptase</fullName>
    </recommendedName>
</protein>
<keyword evidence="2" id="KW-1185">Reference proteome</keyword>
<comment type="caution">
    <text evidence="1">The sequence shown here is derived from an EMBL/GenBank/DDBJ whole genome shotgun (WGS) entry which is preliminary data.</text>
</comment>
<sequence>MRTIIGAYSSVSAEAAQTIAGLPALHLMLEESLVMAQLKTAEEATFLGQQIRRGQHATRKARRQFLQDLSLRESQNKWKQTTKGPTTHWFFPRFHTTWGRAATSSPIKVSILIGHGEFQCCLFRIGKSEDPTCRNCDNQENDDSIHRIYGCPAFRDQRGLLRQLTRDWPISPAEFGRLMVEEARIVEAVEQFGITE</sequence>
<proteinExistence type="predicted"/>
<dbReference type="AlphaFoldDB" id="A0A8K0D8A4"/>
<dbReference type="EMBL" id="VTPC01002689">
    <property type="protein sequence ID" value="KAF2899674.1"/>
    <property type="molecule type" value="Genomic_DNA"/>
</dbReference>
<dbReference type="Proteomes" id="UP000801492">
    <property type="component" value="Unassembled WGS sequence"/>
</dbReference>
<accession>A0A8K0D8A4</accession>
<gene>
    <name evidence="1" type="ORF">ILUMI_06501</name>
</gene>
<reference evidence="1" key="1">
    <citation type="submission" date="2019-08" db="EMBL/GenBank/DDBJ databases">
        <title>The genome of the North American firefly Photinus pyralis.</title>
        <authorList>
            <consortium name="Photinus pyralis genome working group"/>
            <person name="Fallon T.R."/>
            <person name="Sander Lower S.E."/>
            <person name="Weng J.-K."/>
        </authorList>
    </citation>
    <scope>NUCLEOTIDE SEQUENCE</scope>
    <source>
        <strain evidence="1">TRF0915ILg1</strain>
        <tissue evidence="1">Whole body</tissue>
    </source>
</reference>